<evidence type="ECO:0000313" key="1">
    <source>
        <dbReference type="EMBL" id="EFP77687.2"/>
    </source>
</evidence>
<dbReference type="AlphaFoldDB" id="E3K062"/>
<dbReference type="HOGENOM" id="CLU_2074308_0_0_1"/>
<reference evidence="2" key="2">
    <citation type="journal article" date="2011" name="Proc. Natl. Acad. Sci. U.S.A.">
        <title>Obligate biotrophy features unraveled by the genomic analysis of rust fungi.</title>
        <authorList>
            <person name="Duplessis S."/>
            <person name="Cuomo C.A."/>
            <person name="Lin Y.-C."/>
            <person name="Aerts A."/>
            <person name="Tisserant E."/>
            <person name="Veneault-Fourrey C."/>
            <person name="Joly D.L."/>
            <person name="Hacquard S."/>
            <person name="Amselem J."/>
            <person name="Cantarel B.L."/>
            <person name="Chiu R."/>
            <person name="Coutinho P.M."/>
            <person name="Feau N."/>
            <person name="Field M."/>
            <person name="Frey P."/>
            <person name="Gelhaye E."/>
            <person name="Goldberg J."/>
            <person name="Grabherr M.G."/>
            <person name="Kodira C.D."/>
            <person name="Kohler A."/>
            <person name="Kuees U."/>
            <person name="Lindquist E.A."/>
            <person name="Lucas S.M."/>
            <person name="Mago R."/>
            <person name="Mauceli E."/>
            <person name="Morin E."/>
            <person name="Murat C."/>
            <person name="Pangilinan J.L."/>
            <person name="Park R."/>
            <person name="Pearson M."/>
            <person name="Quesneville H."/>
            <person name="Rouhier N."/>
            <person name="Sakthikumar S."/>
            <person name="Salamov A.A."/>
            <person name="Schmutz J."/>
            <person name="Selles B."/>
            <person name="Shapiro H."/>
            <person name="Tanguay P."/>
            <person name="Tuskan G.A."/>
            <person name="Henrissat B."/>
            <person name="Van de Peer Y."/>
            <person name="Rouze P."/>
            <person name="Ellis J.G."/>
            <person name="Dodds P.N."/>
            <person name="Schein J.E."/>
            <person name="Zhong S."/>
            <person name="Hamelin R.C."/>
            <person name="Grigoriev I.V."/>
            <person name="Szabo L.J."/>
            <person name="Martin F."/>
        </authorList>
    </citation>
    <scope>NUCLEOTIDE SEQUENCE [LARGE SCALE GENOMIC DNA]</scope>
    <source>
        <strain evidence="2">CRL 75-36-700-3 / race SCCL</strain>
    </source>
</reference>
<reference key="1">
    <citation type="submission" date="2007-01" db="EMBL/GenBank/DDBJ databases">
        <title>The Genome Sequence of Puccinia graminis f. sp. tritici Strain CRL 75-36-700-3.</title>
        <authorList>
            <consortium name="The Broad Institute Genome Sequencing Platform"/>
            <person name="Birren B."/>
            <person name="Lander E."/>
            <person name="Galagan J."/>
            <person name="Nusbaum C."/>
            <person name="Devon K."/>
            <person name="Cuomo C."/>
            <person name="Jaffe D."/>
            <person name="Butler J."/>
            <person name="Alvarez P."/>
            <person name="Gnerre S."/>
            <person name="Grabherr M."/>
            <person name="Mauceli E."/>
            <person name="Brockman W."/>
            <person name="Young S."/>
            <person name="LaButti K."/>
            <person name="Sykes S."/>
            <person name="DeCaprio D."/>
            <person name="Crawford M."/>
            <person name="Koehrsen M."/>
            <person name="Engels R."/>
            <person name="Montgomery P."/>
            <person name="Pearson M."/>
            <person name="Howarth C."/>
            <person name="Larson L."/>
            <person name="White J."/>
            <person name="Zeng Q."/>
            <person name="Kodira C."/>
            <person name="Yandava C."/>
            <person name="Alvarado L."/>
            <person name="O'Leary S."/>
            <person name="Szabo L."/>
            <person name="Dean R."/>
            <person name="Schein J."/>
        </authorList>
    </citation>
    <scope>NUCLEOTIDE SEQUENCE</scope>
    <source>
        <strain>CRL 75-36-700-3</strain>
    </source>
</reference>
<dbReference type="RefSeq" id="XP_003322106.2">
    <property type="nucleotide sequence ID" value="XM_003322058.2"/>
</dbReference>
<protein>
    <submittedName>
        <fullName evidence="1">Uncharacterized protein</fullName>
    </submittedName>
</protein>
<dbReference type="EMBL" id="DS178268">
    <property type="protein sequence ID" value="EFP77687.2"/>
    <property type="molecule type" value="Genomic_DNA"/>
</dbReference>
<dbReference type="GeneID" id="10539059"/>
<dbReference type="Proteomes" id="UP000008783">
    <property type="component" value="Unassembled WGS sequence"/>
</dbReference>
<name>E3K062_PUCGT</name>
<accession>E3K062</accession>
<dbReference type="KEGG" id="pgr:PGTG_03643"/>
<sequence>MEYCDGPEILNGKSWVPLSLKPIIWSSNPIQATHIEDTGTLRNTHDPILQVKNLDPAIPHQADELEAHGAGPKIATAKVVKKIGNRAKFYRSVLCENHYKKLPAKIPNALGPRGWLET</sequence>
<evidence type="ECO:0000313" key="2">
    <source>
        <dbReference type="Proteomes" id="UP000008783"/>
    </source>
</evidence>
<keyword evidence="2" id="KW-1185">Reference proteome</keyword>
<dbReference type="InParanoid" id="E3K062"/>
<gene>
    <name evidence="1" type="ORF">PGTG_03643</name>
</gene>
<proteinExistence type="predicted"/>
<organism evidence="1 2">
    <name type="scientific">Puccinia graminis f. sp. tritici (strain CRL 75-36-700-3 / race SCCL)</name>
    <name type="common">Black stem rust fungus</name>
    <dbReference type="NCBI Taxonomy" id="418459"/>
    <lineage>
        <taxon>Eukaryota</taxon>
        <taxon>Fungi</taxon>
        <taxon>Dikarya</taxon>
        <taxon>Basidiomycota</taxon>
        <taxon>Pucciniomycotina</taxon>
        <taxon>Pucciniomycetes</taxon>
        <taxon>Pucciniales</taxon>
        <taxon>Pucciniaceae</taxon>
        <taxon>Puccinia</taxon>
    </lineage>
</organism>
<dbReference type="VEuPathDB" id="FungiDB:PGTG_03643"/>